<protein>
    <recommendedName>
        <fullName evidence="4">Transmembrane protein 69</fullName>
    </recommendedName>
</protein>
<dbReference type="EMBL" id="CADEPI010000149">
    <property type="protein sequence ID" value="CAB3377641.1"/>
    <property type="molecule type" value="Genomic_DNA"/>
</dbReference>
<comment type="caution">
    <text evidence="2">The sequence shown here is derived from an EMBL/GenBank/DDBJ whole genome shotgun (WGS) entry which is preliminary data.</text>
</comment>
<organism evidence="2 3">
    <name type="scientific">Cloeon dipterum</name>
    <dbReference type="NCBI Taxonomy" id="197152"/>
    <lineage>
        <taxon>Eukaryota</taxon>
        <taxon>Metazoa</taxon>
        <taxon>Ecdysozoa</taxon>
        <taxon>Arthropoda</taxon>
        <taxon>Hexapoda</taxon>
        <taxon>Insecta</taxon>
        <taxon>Pterygota</taxon>
        <taxon>Palaeoptera</taxon>
        <taxon>Ephemeroptera</taxon>
        <taxon>Pisciforma</taxon>
        <taxon>Baetidae</taxon>
        <taxon>Cloeon</taxon>
    </lineage>
</organism>
<proteinExistence type="predicted"/>
<evidence type="ECO:0000256" key="1">
    <source>
        <dbReference type="SAM" id="Phobius"/>
    </source>
</evidence>
<evidence type="ECO:0000313" key="3">
    <source>
        <dbReference type="Proteomes" id="UP000494165"/>
    </source>
</evidence>
<reference evidence="2 3" key="1">
    <citation type="submission" date="2020-04" db="EMBL/GenBank/DDBJ databases">
        <authorList>
            <person name="Alioto T."/>
            <person name="Alioto T."/>
            <person name="Gomez Garrido J."/>
        </authorList>
    </citation>
    <scope>NUCLEOTIDE SEQUENCE [LARGE SCALE GENOMIC DNA]</scope>
</reference>
<dbReference type="PANTHER" id="PTHR15887">
    <property type="entry name" value="TRANSMEMBRANE PROTEIN 69"/>
    <property type="match status" value="1"/>
</dbReference>
<feature type="transmembrane region" description="Helical" evidence="1">
    <location>
        <begin position="189"/>
        <end position="209"/>
    </location>
</feature>
<sequence>MFKIALVRCAGKIPSSLRLVAPAANYCSQKEVQHQQKPAVAVQIPVQAPLLKEKVTDLTVLSVLKGLKDSPSPALLYGLSGLIPFVAVPVYTLSSGTFCPLMGSIQLWYGASILSFLGGVRWGHALNPASAGMTFENLGVSVAPSLLAVAALGLPYAPGVLTVATGLTGAAYFDLARSKSSYPHWFKSLRLVLSSVAVASLLSALALSYTHKKEEKNKENSQN</sequence>
<dbReference type="OrthoDB" id="6596598at2759"/>
<dbReference type="Pfam" id="PF11911">
    <property type="entry name" value="DUF3429"/>
    <property type="match status" value="1"/>
</dbReference>
<feature type="transmembrane region" description="Helical" evidence="1">
    <location>
        <begin position="105"/>
        <end position="123"/>
    </location>
</feature>
<keyword evidence="1" id="KW-0472">Membrane</keyword>
<dbReference type="AlphaFoldDB" id="A0A8S1DD07"/>
<dbReference type="InterPro" id="IPR021836">
    <property type="entry name" value="DUF3429"/>
</dbReference>
<dbReference type="Proteomes" id="UP000494165">
    <property type="component" value="Unassembled WGS sequence"/>
</dbReference>
<evidence type="ECO:0008006" key="4">
    <source>
        <dbReference type="Google" id="ProtNLM"/>
    </source>
</evidence>
<gene>
    <name evidence="2" type="ORF">CLODIP_2_CD13650</name>
</gene>
<name>A0A8S1DD07_9INSE</name>
<feature type="transmembrane region" description="Helical" evidence="1">
    <location>
        <begin position="135"/>
        <end position="157"/>
    </location>
</feature>
<keyword evidence="1" id="KW-0812">Transmembrane</keyword>
<keyword evidence="1" id="KW-1133">Transmembrane helix</keyword>
<dbReference type="PANTHER" id="PTHR15887:SF1">
    <property type="entry name" value="TRANSMEMBRANE PROTEIN 69"/>
    <property type="match status" value="1"/>
</dbReference>
<accession>A0A8S1DD07</accession>
<keyword evidence="3" id="KW-1185">Reference proteome</keyword>
<feature type="transmembrane region" description="Helical" evidence="1">
    <location>
        <begin position="74"/>
        <end position="93"/>
    </location>
</feature>
<evidence type="ECO:0000313" key="2">
    <source>
        <dbReference type="EMBL" id="CAB3377641.1"/>
    </source>
</evidence>